<dbReference type="RefSeq" id="WP_010877820.1">
    <property type="nucleotide sequence ID" value="NZ_CP006577.1"/>
</dbReference>
<dbReference type="InterPro" id="IPR002716">
    <property type="entry name" value="PIN_dom"/>
</dbReference>
<sequence length="150" mass="17970">MKVFFDTSFFVEYFRGNENARRIYEELKNYEYFTSLNVVEETTYILMKFTASDFVKLEKHYEVIKKLKEDSNVYEKSLKNAKLFYSSILHDGFQILPLPSWDLVLEIMERYRLLPNDALIAATCKHYGIKKIATFDEDFRRVDFLQVVEL</sequence>
<dbReference type="EMBL" id="CP006577">
    <property type="protein sequence ID" value="AIG97133.1"/>
    <property type="molecule type" value="Genomic_DNA"/>
</dbReference>
<dbReference type="SUPFAM" id="SSF88723">
    <property type="entry name" value="PIN domain-like"/>
    <property type="match status" value="1"/>
</dbReference>
<organism evidence="2 3">
    <name type="scientific">Archaeoglobus fulgidus DSM 8774</name>
    <dbReference type="NCBI Taxonomy" id="1344584"/>
    <lineage>
        <taxon>Archaea</taxon>
        <taxon>Methanobacteriati</taxon>
        <taxon>Methanobacteriota</taxon>
        <taxon>Archaeoglobi</taxon>
        <taxon>Archaeoglobales</taxon>
        <taxon>Archaeoglobaceae</taxon>
        <taxon>Archaeoglobus</taxon>
    </lineage>
</organism>
<reference evidence="2 3" key="1">
    <citation type="submission" date="2013-07" db="EMBL/GenBank/DDBJ databases">
        <title>Genome of Archaeoglobus fulgidus.</title>
        <authorList>
            <person name="Fiebig A."/>
            <person name="Birkeland N.-K."/>
        </authorList>
    </citation>
    <scope>NUCLEOTIDE SEQUENCE [LARGE SCALE GENOMIC DNA]</scope>
    <source>
        <strain evidence="2 3">DSM 8774</strain>
    </source>
</reference>
<dbReference type="Gene3D" id="3.40.50.1010">
    <property type="entry name" value="5'-nuclease"/>
    <property type="match status" value="1"/>
</dbReference>
<dbReference type="KEGG" id="afg:AFULGI_00003070"/>
<dbReference type="AlphaFoldDB" id="A0A075WHW1"/>
<accession>A0A075WHW1</accession>
<dbReference type="PANTHER" id="PTHR39677:SF4">
    <property type="entry name" value="RIBONUCLEASE VAPC6"/>
    <property type="match status" value="1"/>
</dbReference>
<dbReference type="GeneID" id="31862330"/>
<dbReference type="Pfam" id="PF01850">
    <property type="entry name" value="PIN"/>
    <property type="match status" value="1"/>
</dbReference>
<name>A0A075WHW1_ARCFL</name>
<protein>
    <submittedName>
        <fullName evidence="2">Putative nucleic acid-binding protein</fullName>
    </submittedName>
</protein>
<dbReference type="HOGENOM" id="CLU_134210_1_1_2"/>
<dbReference type="PANTHER" id="PTHR39677">
    <property type="entry name" value="RIBONUCLEASE VAPC6"/>
    <property type="match status" value="1"/>
</dbReference>
<evidence type="ECO:0000313" key="2">
    <source>
        <dbReference type="EMBL" id="AIG97133.1"/>
    </source>
</evidence>
<dbReference type="InterPro" id="IPR029060">
    <property type="entry name" value="PIN-like_dom_sf"/>
</dbReference>
<gene>
    <name evidence="2" type="ORF">AFULGI_00003070</name>
</gene>
<dbReference type="SMART" id="SM00670">
    <property type="entry name" value="PINc"/>
    <property type="match status" value="1"/>
</dbReference>
<dbReference type="CDD" id="cd18677">
    <property type="entry name" value="PIN_MjVapC2-VapC6_like"/>
    <property type="match status" value="1"/>
</dbReference>
<feature type="domain" description="PIN" evidence="1">
    <location>
        <begin position="1"/>
        <end position="141"/>
    </location>
</feature>
<evidence type="ECO:0000313" key="3">
    <source>
        <dbReference type="Proteomes" id="UP000028501"/>
    </source>
</evidence>
<dbReference type="Proteomes" id="UP000028501">
    <property type="component" value="Chromosome"/>
</dbReference>
<proteinExistence type="predicted"/>
<evidence type="ECO:0000259" key="1">
    <source>
        <dbReference type="SMART" id="SM00670"/>
    </source>
</evidence>